<dbReference type="AlphaFoldDB" id="A0A1S3I6S4"/>
<gene>
    <name evidence="17" type="primary">LOC106161211</name>
</gene>
<dbReference type="PANTHER" id="PTHR48438:SF1">
    <property type="entry name" value="ALPHA-(1,3)-FUCOSYLTRANSFERASE C-RELATED"/>
    <property type="match status" value="1"/>
</dbReference>
<dbReference type="OrthoDB" id="427096at2759"/>
<dbReference type="SUPFAM" id="SSF53756">
    <property type="entry name" value="UDP-Glycosyltransferase/glycogen phosphorylase"/>
    <property type="match status" value="1"/>
</dbReference>
<comment type="similarity">
    <text evidence="3 12">Belongs to the glycosyltransferase 10 family.</text>
</comment>
<evidence type="ECO:0000256" key="6">
    <source>
        <dbReference type="ARBA" id="ARBA00022692"/>
    </source>
</evidence>
<dbReference type="InterPro" id="IPR055270">
    <property type="entry name" value="Glyco_tran_10_C"/>
</dbReference>
<dbReference type="STRING" id="7574.A0A1S3I6S4"/>
<dbReference type="FunFam" id="3.40.50.11660:FF:000004">
    <property type="entry name" value="Glycoprotein 3-alpha-L-fucosyltransferase A"/>
    <property type="match status" value="1"/>
</dbReference>
<dbReference type="KEGG" id="lak:106161211"/>
<dbReference type="RefSeq" id="XP_013393546.1">
    <property type="nucleotide sequence ID" value="XM_013538092.1"/>
</dbReference>
<keyword evidence="7" id="KW-0735">Signal-anchor</keyword>
<evidence type="ECO:0000256" key="9">
    <source>
        <dbReference type="ARBA" id="ARBA00023034"/>
    </source>
</evidence>
<dbReference type="GO" id="GO:0000139">
    <property type="term" value="C:Golgi membrane"/>
    <property type="evidence" value="ECO:0007669"/>
    <property type="project" value="UniProtKB-SubCell"/>
</dbReference>
<proteinExistence type="inferred from homology"/>
<keyword evidence="9 12" id="KW-0333">Golgi apparatus</keyword>
<keyword evidence="11" id="KW-0325">Glycoprotein</keyword>
<keyword evidence="4 12" id="KW-0328">Glycosyltransferase</keyword>
<dbReference type="GeneID" id="106161211"/>
<evidence type="ECO:0000256" key="7">
    <source>
        <dbReference type="ARBA" id="ARBA00022968"/>
    </source>
</evidence>
<comment type="pathway">
    <text evidence="2">Protein modification; protein glycosylation.</text>
</comment>
<evidence type="ECO:0000313" key="17">
    <source>
        <dbReference type="RefSeq" id="XP_013393546.1"/>
    </source>
</evidence>
<evidence type="ECO:0000256" key="8">
    <source>
        <dbReference type="ARBA" id="ARBA00022989"/>
    </source>
</evidence>
<evidence type="ECO:0000256" key="5">
    <source>
        <dbReference type="ARBA" id="ARBA00022679"/>
    </source>
</evidence>
<evidence type="ECO:0000256" key="2">
    <source>
        <dbReference type="ARBA" id="ARBA00004922"/>
    </source>
</evidence>
<sequence length="368" mass="43390">MRDQLIGVKLSAGPDKPDIRLETALPMPRPPGNGDNKHTKSDKIILLWNSFWDMPGWGIGLGGEPFQRLRCPVKNCQISEDRSRLNESDAILFHIHQLKADDRPRFRFPHQRWVFWMLESPGWSHNYQYQKWNGLFNWTMTYRLDSDVRLYYGRYWERPSVLKRDLNEVVKSKSRLIAWISSNCQTHSRRFEYVTELEKYIPIDKYGRCGNMTCKKEWDKDDQACLKMVGRMYKFYLSFENAFCKDYVTEKYFKIIPLDTVPVVRGAADYSKFGPPQSYVNAADFRSPKELAGFLIDLDKNDTKYIQYLETKNKFDGTGYFGVKWLPSWCELCAKLNNDSEPRKTYERIDKWWSQSDCAAKNDISNGE</sequence>
<accession>A0A1S3I6S4</accession>
<keyword evidence="10" id="KW-0472">Membrane</keyword>
<keyword evidence="16" id="KW-1185">Reference proteome</keyword>
<evidence type="ECO:0000313" key="16">
    <source>
        <dbReference type="Proteomes" id="UP000085678"/>
    </source>
</evidence>
<evidence type="ECO:0000256" key="3">
    <source>
        <dbReference type="ARBA" id="ARBA00008919"/>
    </source>
</evidence>
<dbReference type="Gene3D" id="3.40.50.11660">
    <property type="entry name" value="Glycosyl transferase family 10, C-terminal domain"/>
    <property type="match status" value="1"/>
</dbReference>
<keyword evidence="6 12" id="KW-0812">Transmembrane</keyword>
<dbReference type="InterPro" id="IPR031481">
    <property type="entry name" value="Glyco_tran_10_N"/>
</dbReference>
<dbReference type="InParanoid" id="A0A1S3I6S4"/>
<dbReference type="UniPathway" id="UPA00378"/>
<dbReference type="PANTHER" id="PTHR48438">
    <property type="entry name" value="ALPHA-(1,3)-FUCOSYLTRANSFERASE C-RELATED"/>
    <property type="match status" value="1"/>
</dbReference>
<dbReference type="Proteomes" id="UP000085678">
    <property type="component" value="Unplaced"/>
</dbReference>
<evidence type="ECO:0000256" key="4">
    <source>
        <dbReference type="ARBA" id="ARBA00022676"/>
    </source>
</evidence>
<dbReference type="Pfam" id="PF00852">
    <property type="entry name" value="Glyco_transf_10"/>
    <property type="match status" value="1"/>
</dbReference>
<evidence type="ECO:0000256" key="12">
    <source>
        <dbReference type="RuleBase" id="RU003832"/>
    </source>
</evidence>
<dbReference type="GO" id="GO:0008417">
    <property type="term" value="F:fucosyltransferase activity"/>
    <property type="evidence" value="ECO:0007669"/>
    <property type="project" value="InterPro"/>
</dbReference>
<feature type="domain" description="Fucosyltransferase N-terminal" evidence="15">
    <location>
        <begin position="41"/>
        <end position="153"/>
    </location>
</feature>
<keyword evidence="8" id="KW-1133">Transmembrane helix</keyword>
<comment type="subcellular location">
    <subcellularLocation>
        <location evidence="1">Golgi apparatus membrane</location>
        <topology evidence="1">Single-pass type II membrane protein</topology>
    </subcellularLocation>
    <subcellularLocation>
        <location evidence="12">Golgi apparatus</location>
        <location evidence="12">Golgi stack membrane</location>
        <topology evidence="12">Single-pass type II membrane protein</topology>
    </subcellularLocation>
</comment>
<dbReference type="InterPro" id="IPR038577">
    <property type="entry name" value="GT10-like_C_sf"/>
</dbReference>
<dbReference type="InterPro" id="IPR001503">
    <property type="entry name" value="Glyco_trans_10"/>
</dbReference>
<organism evidence="16 17">
    <name type="scientific">Lingula anatina</name>
    <name type="common">Brachiopod</name>
    <name type="synonym">Lingula unguis</name>
    <dbReference type="NCBI Taxonomy" id="7574"/>
    <lineage>
        <taxon>Eukaryota</taxon>
        <taxon>Metazoa</taxon>
        <taxon>Spiralia</taxon>
        <taxon>Lophotrochozoa</taxon>
        <taxon>Brachiopoda</taxon>
        <taxon>Linguliformea</taxon>
        <taxon>Lingulata</taxon>
        <taxon>Lingulida</taxon>
        <taxon>Linguloidea</taxon>
        <taxon>Lingulidae</taxon>
        <taxon>Lingula</taxon>
    </lineage>
</organism>
<dbReference type="GO" id="GO:0032580">
    <property type="term" value="C:Golgi cisterna membrane"/>
    <property type="evidence" value="ECO:0007669"/>
    <property type="project" value="UniProtKB-SubCell"/>
</dbReference>
<dbReference type="FunCoup" id="A0A1S3I6S4">
    <property type="interactions" value="38"/>
</dbReference>
<evidence type="ECO:0000256" key="1">
    <source>
        <dbReference type="ARBA" id="ARBA00004323"/>
    </source>
</evidence>
<name>A0A1S3I6S4_LINAN</name>
<feature type="region of interest" description="Disordered" evidence="13">
    <location>
        <begin position="12"/>
        <end position="38"/>
    </location>
</feature>
<evidence type="ECO:0000256" key="13">
    <source>
        <dbReference type="SAM" id="MobiDB-lite"/>
    </source>
</evidence>
<protein>
    <recommendedName>
        <fullName evidence="12">Fucosyltransferase</fullName>
        <ecNumber evidence="12">2.4.1.-</ecNumber>
    </recommendedName>
</protein>
<evidence type="ECO:0000259" key="15">
    <source>
        <dbReference type="Pfam" id="PF17039"/>
    </source>
</evidence>
<feature type="domain" description="Fucosyltransferase C-terminal" evidence="14">
    <location>
        <begin position="171"/>
        <end position="352"/>
    </location>
</feature>
<evidence type="ECO:0000256" key="11">
    <source>
        <dbReference type="ARBA" id="ARBA00023180"/>
    </source>
</evidence>
<keyword evidence="5 12" id="KW-0808">Transferase</keyword>
<evidence type="ECO:0000259" key="14">
    <source>
        <dbReference type="Pfam" id="PF00852"/>
    </source>
</evidence>
<dbReference type="EC" id="2.4.1.-" evidence="12"/>
<reference evidence="17" key="1">
    <citation type="submission" date="2025-08" db="UniProtKB">
        <authorList>
            <consortium name="RefSeq"/>
        </authorList>
    </citation>
    <scope>IDENTIFICATION</scope>
    <source>
        <tissue evidence="17">Gonads</tissue>
    </source>
</reference>
<evidence type="ECO:0000256" key="10">
    <source>
        <dbReference type="ARBA" id="ARBA00023136"/>
    </source>
</evidence>
<dbReference type="Pfam" id="PF17039">
    <property type="entry name" value="Glyco_tran_10_N"/>
    <property type="match status" value="1"/>
</dbReference>